<accession>A0A6N6NRV8</accession>
<reference evidence="1 2" key="1">
    <citation type="submission" date="2019-09" db="EMBL/GenBank/DDBJ databases">
        <title>Whole genome shotgun sequencing (WGS) of Ellagibacter isourolithinifaciens DSM 104140(T) and Adlercreutzia muris DSM 29508(T).</title>
        <authorList>
            <person name="Stoll D.A."/>
            <person name="Danylec N."/>
            <person name="Huch M."/>
        </authorList>
    </citation>
    <scope>NUCLEOTIDE SEQUENCE [LARGE SCALE GENOMIC DNA]</scope>
    <source>
        <strain evidence="1 2">DSM 104140</strain>
    </source>
</reference>
<organism evidence="1 2">
    <name type="scientific">Ellagibacter isourolithinifaciens</name>
    <dbReference type="NCBI Taxonomy" id="2137581"/>
    <lineage>
        <taxon>Bacteria</taxon>
        <taxon>Bacillati</taxon>
        <taxon>Actinomycetota</taxon>
        <taxon>Coriobacteriia</taxon>
        <taxon>Eggerthellales</taxon>
        <taxon>Eggerthellaceae</taxon>
        <taxon>Ellagibacter</taxon>
    </lineage>
</organism>
<evidence type="ECO:0000313" key="2">
    <source>
        <dbReference type="Proteomes" id="UP000468668"/>
    </source>
</evidence>
<gene>
    <name evidence="1" type="ORF">F8C90_00035</name>
</gene>
<dbReference type="InterPro" id="IPR004375">
    <property type="entry name" value="NanQ/TabA/YiaL"/>
</dbReference>
<evidence type="ECO:0000313" key="1">
    <source>
        <dbReference type="EMBL" id="KAB1643021.1"/>
    </source>
</evidence>
<proteinExistence type="predicted"/>
<comment type="caution">
    <text evidence="1">The sequence shown here is derived from an EMBL/GenBank/DDBJ whole genome shotgun (WGS) entry which is preliminary data.</text>
</comment>
<dbReference type="Pfam" id="PF04074">
    <property type="entry name" value="DUF386"/>
    <property type="match status" value="1"/>
</dbReference>
<dbReference type="EMBL" id="WAJR01000001">
    <property type="protein sequence ID" value="KAB1643021.1"/>
    <property type="molecule type" value="Genomic_DNA"/>
</dbReference>
<dbReference type="InterPro" id="IPR037012">
    <property type="entry name" value="NanQ/TabA/YiaL_sf"/>
</dbReference>
<dbReference type="AlphaFoldDB" id="A0A6N6NRV8"/>
<dbReference type="PANTHER" id="PTHR34986:SF1">
    <property type="entry name" value="PROTEIN YIAL"/>
    <property type="match status" value="1"/>
</dbReference>
<dbReference type="Gene3D" id="2.60.120.370">
    <property type="entry name" value="YhcH/YjgK/YiaL"/>
    <property type="match status" value="1"/>
</dbReference>
<protein>
    <submittedName>
        <fullName evidence="1">DUF386 domain-containing protein</fullName>
    </submittedName>
</protein>
<dbReference type="Proteomes" id="UP000468668">
    <property type="component" value="Unassembled WGS sequence"/>
</dbReference>
<dbReference type="SUPFAM" id="SSF51197">
    <property type="entry name" value="Clavaminate synthase-like"/>
    <property type="match status" value="1"/>
</dbReference>
<sequence>MLVASIENAEAHDYLSERLKKAYAFLRENDLGALSCGRHDIDGEDVFANVMEYDTVSAEAKKLEAHKLYYDVQCVASGIERVEVAPLEGLVCAKEYDEADDYALFESPMPATSVVLHAGEIAVLPPEDAHKPGCIAEDAPVHVKKVVVKVRA</sequence>
<keyword evidence="2" id="KW-1185">Reference proteome</keyword>
<dbReference type="OrthoDB" id="6196468at2"/>
<name>A0A6N6NRV8_9ACTN</name>
<dbReference type="GO" id="GO:0005829">
    <property type="term" value="C:cytosol"/>
    <property type="evidence" value="ECO:0007669"/>
    <property type="project" value="TreeGrafter"/>
</dbReference>
<dbReference type="NCBIfam" id="TIGR00022">
    <property type="entry name" value="YhcH/YjgK/YiaL family protein"/>
    <property type="match status" value="1"/>
</dbReference>
<dbReference type="PANTHER" id="PTHR34986">
    <property type="entry name" value="EVOLVED BETA-GALACTOSIDASE SUBUNIT BETA"/>
    <property type="match status" value="1"/>
</dbReference>